<feature type="region of interest" description="Disordered" evidence="1">
    <location>
        <begin position="328"/>
        <end position="356"/>
    </location>
</feature>
<gene>
    <name evidence="2" type="ORF">GCM10025883_43770</name>
</gene>
<feature type="region of interest" description="Disordered" evidence="1">
    <location>
        <begin position="120"/>
        <end position="159"/>
    </location>
</feature>
<proteinExistence type="predicted"/>
<comment type="caution">
    <text evidence="2">The sequence shown here is derived from an EMBL/GenBank/DDBJ whole genome shotgun (WGS) entry which is preliminary data.</text>
</comment>
<evidence type="ECO:0000313" key="3">
    <source>
        <dbReference type="Proteomes" id="UP001157126"/>
    </source>
</evidence>
<dbReference type="EMBL" id="BSUO01000001">
    <property type="protein sequence ID" value="GMA42332.1"/>
    <property type="molecule type" value="Genomic_DNA"/>
</dbReference>
<protein>
    <submittedName>
        <fullName evidence="2">Uncharacterized protein</fullName>
    </submittedName>
</protein>
<dbReference type="Proteomes" id="UP001157126">
    <property type="component" value="Unassembled WGS sequence"/>
</dbReference>
<keyword evidence="3" id="KW-1185">Reference proteome</keyword>
<evidence type="ECO:0000256" key="1">
    <source>
        <dbReference type="SAM" id="MobiDB-lite"/>
    </source>
</evidence>
<reference evidence="3" key="1">
    <citation type="journal article" date="2019" name="Int. J. Syst. Evol. Microbiol.">
        <title>The Global Catalogue of Microorganisms (GCM) 10K type strain sequencing project: providing services to taxonomists for standard genome sequencing and annotation.</title>
        <authorList>
            <consortium name="The Broad Institute Genomics Platform"/>
            <consortium name="The Broad Institute Genome Sequencing Center for Infectious Disease"/>
            <person name="Wu L."/>
            <person name="Ma J."/>
        </authorList>
    </citation>
    <scope>NUCLEOTIDE SEQUENCE [LARGE SCALE GENOMIC DNA]</scope>
    <source>
        <strain evidence="3">NBRC 113072</strain>
    </source>
</reference>
<feature type="compositionally biased region" description="Basic and acidic residues" evidence="1">
    <location>
        <begin position="147"/>
        <end position="159"/>
    </location>
</feature>
<accession>A0ABQ6IYU1</accession>
<evidence type="ECO:0000313" key="2">
    <source>
        <dbReference type="EMBL" id="GMA42332.1"/>
    </source>
</evidence>
<sequence>MVVSGQIGCGAQHLERAEGVVAGQARWLQAASERVEPHRTRPGQDPDAVAVPDRRVVAHPFGVVPHAVLVDHACPGVLGDADHASVDVSRDAGDHVLRCPAESRGPVPADEVVVRADAAAGHHHGLGPQREVADDLTTRGHPTRGIIRREQRSGDADDRAVLDDQGVDAVAVTERQQPVRRRVAGAVGPRLADAGSGAPRDVEAGDGVAVAARHAVAALGPADERGEPHTVFAQPGALLAGGELDVGPTPLHGPLVLGVLTGQPVPPRAALPVVPRQLDGVADAQASLFGGVDEEQPAEGPVGLAADVVLVLLIDDDDALARADQFVRGDEPGQAGSHDDDVGVHSVPLSVDGSPK</sequence>
<feature type="compositionally biased region" description="Basic and acidic residues" evidence="1">
    <location>
        <begin position="328"/>
        <end position="343"/>
    </location>
</feature>
<organism evidence="2 3">
    <name type="scientific">Mobilicoccus caccae</name>
    <dbReference type="NCBI Taxonomy" id="1859295"/>
    <lineage>
        <taxon>Bacteria</taxon>
        <taxon>Bacillati</taxon>
        <taxon>Actinomycetota</taxon>
        <taxon>Actinomycetes</taxon>
        <taxon>Micrococcales</taxon>
        <taxon>Dermatophilaceae</taxon>
        <taxon>Mobilicoccus</taxon>
    </lineage>
</organism>
<name>A0ABQ6IYU1_9MICO</name>